<keyword evidence="3" id="KW-1185">Reference proteome</keyword>
<dbReference type="Gene3D" id="3.30.420.10">
    <property type="entry name" value="Ribonuclease H-like superfamily/Ribonuclease H"/>
    <property type="match status" value="1"/>
</dbReference>
<protein>
    <recommendedName>
        <fullName evidence="1">RNase H type-1 domain-containing protein</fullName>
    </recommendedName>
</protein>
<evidence type="ECO:0000259" key="1">
    <source>
        <dbReference type="PROSITE" id="PS50879"/>
    </source>
</evidence>
<gene>
    <name evidence="2" type="ORF">FIBSPDRAFT_759802</name>
</gene>
<dbReference type="Proteomes" id="UP000076532">
    <property type="component" value="Unassembled WGS sequence"/>
</dbReference>
<dbReference type="GO" id="GO:0003676">
    <property type="term" value="F:nucleic acid binding"/>
    <property type="evidence" value="ECO:0007669"/>
    <property type="project" value="InterPro"/>
</dbReference>
<dbReference type="AlphaFoldDB" id="A0A165YGV0"/>
<accession>A0A165YGV0</accession>
<dbReference type="OrthoDB" id="2982385at2759"/>
<name>A0A165YGV0_9AGAM</name>
<reference evidence="2 3" key="1">
    <citation type="journal article" date="2016" name="Mol. Biol. Evol.">
        <title>Comparative Genomics of Early-Diverging Mushroom-Forming Fungi Provides Insights into the Origins of Lignocellulose Decay Capabilities.</title>
        <authorList>
            <person name="Nagy L.G."/>
            <person name="Riley R."/>
            <person name="Tritt A."/>
            <person name="Adam C."/>
            <person name="Daum C."/>
            <person name="Floudas D."/>
            <person name="Sun H."/>
            <person name="Yadav J.S."/>
            <person name="Pangilinan J."/>
            <person name="Larsson K.H."/>
            <person name="Matsuura K."/>
            <person name="Barry K."/>
            <person name="Labutti K."/>
            <person name="Kuo R."/>
            <person name="Ohm R.A."/>
            <person name="Bhattacharya S.S."/>
            <person name="Shirouzu T."/>
            <person name="Yoshinaga Y."/>
            <person name="Martin F.M."/>
            <person name="Grigoriev I.V."/>
            <person name="Hibbett D.S."/>
        </authorList>
    </citation>
    <scope>NUCLEOTIDE SEQUENCE [LARGE SCALE GENOMIC DNA]</scope>
    <source>
        <strain evidence="2 3">CBS 109695</strain>
    </source>
</reference>
<dbReference type="GO" id="GO:0004523">
    <property type="term" value="F:RNA-DNA hybrid ribonuclease activity"/>
    <property type="evidence" value="ECO:0007669"/>
    <property type="project" value="InterPro"/>
</dbReference>
<evidence type="ECO:0000313" key="2">
    <source>
        <dbReference type="EMBL" id="KZP09544.1"/>
    </source>
</evidence>
<dbReference type="PROSITE" id="PS50879">
    <property type="entry name" value="RNASE_H_1"/>
    <property type="match status" value="1"/>
</dbReference>
<dbReference type="CDD" id="cd09276">
    <property type="entry name" value="Rnase_HI_RT_non_LTR"/>
    <property type="match status" value="1"/>
</dbReference>
<dbReference type="InterPro" id="IPR036397">
    <property type="entry name" value="RNaseH_sf"/>
</dbReference>
<dbReference type="STRING" id="436010.A0A165YGV0"/>
<dbReference type="EMBL" id="KV417697">
    <property type="protein sequence ID" value="KZP09544.1"/>
    <property type="molecule type" value="Genomic_DNA"/>
</dbReference>
<feature type="non-terminal residue" evidence="2">
    <location>
        <position position="1"/>
    </location>
</feature>
<proteinExistence type="predicted"/>
<feature type="domain" description="RNase H type-1" evidence="1">
    <location>
        <begin position="1"/>
        <end position="101"/>
    </location>
</feature>
<sequence length="266" mass="30232">LGKLTKYTVHNGESIGAIMGLHLLLSFTRRLRSPTIIGCDNQAILRGLTNQKLHSGHYLLDSIHDLEERRGVVDLQLHWVPGHKDFEPNERADCKARKAAEKLTSPMKDLPVCLRKVLPFSVAALRQENTAKLKRTWTKRWRKSPQNRHFGATDKSTPSTKFLKLIDPYSCKQVSIITQFRTNHVPLNQTLFRIGRVESPACPHCGGITIKTIHHFILDCPHHEHACHMLCRKLGRKAGEIPFLLGDSTGIKEFLSFVHTTKHLKL</sequence>
<organism evidence="2 3">
    <name type="scientific">Athelia psychrophila</name>
    <dbReference type="NCBI Taxonomy" id="1759441"/>
    <lineage>
        <taxon>Eukaryota</taxon>
        <taxon>Fungi</taxon>
        <taxon>Dikarya</taxon>
        <taxon>Basidiomycota</taxon>
        <taxon>Agaricomycotina</taxon>
        <taxon>Agaricomycetes</taxon>
        <taxon>Agaricomycetidae</taxon>
        <taxon>Atheliales</taxon>
        <taxon>Atheliaceae</taxon>
        <taxon>Athelia</taxon>
    </lineage>
</organism>
<dbReference type="InterPro" id="IPR012337">
    <property type="entry name" value="RNaseH-like_sf"/>
</dbReference>
<dbReference type="SUPFAM" id="SSF53098">
    <property type="entry name" value="Ribonuclease H-like"/>
    <property type="match status" value="1"/>
</dbReference>
<evidence type="ECO:0000313" key="3">
    <source>
        <dbReference type="Proteomes" id="UP000076532"/>
    </source>
</evidence>
<dbReference type="InterPro" id="IPR002156">
    <property type="entry name" value="RNaseH_domain"/>
</dbReference>